<keyword evidence="1 3" id="KW-0808">Transferase</keyword>
<dbReference type="PANTHER" id="PTHR12203:SF35">
    <property type="entry name" value="PROTEIN O-GLUCOSYLTRANSFERASE 1"/>
    <property type="match status" value="1"/>
</dbReference>
<name>A0A1R3XCA2_9RHOB</name>
<dbReference type="AlphaFoldDB" id="A0A1R3XCA2"/>
<proteinExistence type="predicted"/>
<keyword evidence="4" id="KW-1185">Reference proteome</keyword>
<evidence type="ECO:0000313" key="4">
    <source>
        <dbReference type="Proteomes" id="UP000186997"/>
    </source>
</evidence>
<dbReference type="InterPro" id="IPR051091">
    <property type="entry name" value="O-Glucosyltr/Glycosyltrsf_90"/>
</dbReference>
<dbReference type="EMBL" id="FTPR01000002">
    <property type="protein sequence ID" value="SIT88244.1"/>
    <property type="molecule type" value="Genomic_DNA"/>
</dbReference>
<evidence type="ECO:0000256" key="1">
    <source>
        <dbReference type="ARBA" id="ARBA00022679"/>
    </source>
</evidence>
<organism evidence="3 4">
    <name type="scientific">Yoonia rosea</name>
    <dbReference type="NCBI Taxonomy" id="287098"/>
    <lineage>
        <taxon>Bacteria</taxon>
        <taxon>Pseudomonadati</taxon>
        <taxon>Pseudomonadota</taxon>
        <taxon>Alphaproteobacteria</taxon>
        <taxon>Rhodobacterales</taxon>
        <taxon>Paracoccaceae</taxon>
        <taxon>Yoonia</taxon>
    </lineage>
</organism>
<sequence>MIGPKKITRRVVRFYTKLFRNLFFGKPSVSDKRARAITHMNNKVVRQAGVEPLAYKIVQSQEQQPATDVILRKEQGSIVALVRTDCEWEYVFETRNKIAPYIFWFQQTSDDVRQITVNAADGNLASIADYRFSSVSDQHVLLPDAHFFAQRGYAETDIFAANNSLSWDDRSDDIVWRGAVNGTGHWSVDPETVILPGIMQRLHMAHKCKALDVDFRFVVMPEAHDYAVLKNAGFLGDFIPTHNWGAMKYAIDIDGFTNAWCNLLQRLKLGCCVLKVASPFGYKQWYYDRLIPWVHFVPISADLSDLRERIDWVKSHPAEARDIARQGQILAKDLTFESETVYAVRAIEERECRA</sequence>
<dbReference type="InterPro" id="IPR006598">
    <property type="entry name" value="CAP10"/>
</dbReference>
<dbReference type="STRING" id="287098.SAMN05421665_2659"/>
<dbReference type="PANTHER" id="PTHR12203">
    <property type="entry name" value="KDEL LYS-ASP-GLU-LEU CONTAINING - RELATED"/>
    <property type="match status" value="1"/>
</dbReference>
<accession>A0A1R3XCA2</accession>
<gene>
    <name evidence="3" type="ORF">SAMN05421665_2659</name>
</gene>
<evidence type="ECO:0000259" key="2">
    <source>
        <dbReference type="SMART" id="SM00672"/>
    </source>
</evidence>
<reference evidence="4" key="1">
    <citation type="submission" date="2017-01" db="EMBL/GenBank/DDBJ databases">
        <authorList>
            <person name="Varghese N."/>
            <person name="Submissions S."/>
        </authorList>
    </citation>
    <scope>NUCLEOTIDE SEQUENCE [LARGE SCALE GENOMIC DNA]</scope>
    <source>
        <strain evidence="4">DSM 29591</strain>
    </source>
</reference>
<protein>
    <submittedName>
        <fullName evidence="3">Glycosyl transferase family 90</fullName>
    </submittedName>
</protein>
<evidence type="ECO:0000313" key="3">
    <source>
        <dbReference type="EMBL" id="SIT88244.1"/>
    </source>
</evidence>
<dbReference type="GO" id="GO:0016740">
    <property type="term" value="F:transferase activity"/>
    <property type="evidence" value="ECO:0007669"/>
    <property type="project" value="UniProtKB-KW"/>
</dbReference>
<dbReference type="SMART" id="SM00672">
    <property type="entry name" value="CAP10"/>
    <property type="match status" value="1"/>
</dbReference>
<feature type="domain" description="Glycosyl transferase CAP10" evidence="2">
    <location>
        <begin position="98"/>
        <end position="337"/>
    </location>
</feature>
<dbReference type="Proteomes" id="UP000186997">
    <property type="component" value="Unassembled WGS sequence"/>
</dbReference>
<dbReference type="Pfam" id="PF05686">
    <property type="entry name" value="Glyco_transf_90"/>
    <property type="match status" value="1"/>
</dbReference>